<dbReference type="PROSITE" id="PS52045">
    <property type="entry name" value="NEPROSIN_PEP_CD"/>
    <property type="match status" value="1"/>
</dbReference>
<reference evidence="3" key="1">
    <citation type="submission" date="2018-02" db="EMBL/GenBank/DDBJ databases">
        <authorList>
            <person name="Cohen D.B."/>
            <person name="Kent A.D."/>
        </authorList>
    </citation>
    <scope>NUCLEOTIDE SEQUENCE</scope>
</reference>
<gene>
    <name evidence="3" type="ORF">FSB_LOCUS51280</name>
</gene>
<feature type="compositionally biased region" description="Pro residues" evidence="1">
    <location>
        <begin position="333"/>
        <end position="348"/>
    </location>
</feature>
<evidence type="ECO:0000256" key="1">
    <source>
        <dbReference type="SAM" id="MobiDB-lite"/>
    </source>
</evidence>
<organism evidence="3">
    <name type="scientific">Fagus sylvatica</name>
    <name type="common">Beechnut</name>
    <dbReference type="NCBI Taxonomy" id="28930"/>
    <lineage>
        <taxon>Eukaryota</taxon>
        <taxon>Viridiplantae</taxon>
        <taxon>Streptophyta</taxon>
        <taxon>Embryophyta</taxon>
        <taxon>Tracheophyta</taxon>
        <taxon>Spermatophyta</taxon>
        <taxon>Magnoliopsida</taxon>
        <taxon>eudicotyledons</taxon>
        <taxon>Gunneridae</taxon>
        <taxon>Pentapetalae</taxon>
        <taxon>rosids</taxon>
        <taxon>fabids</taxon>
        <taxon>Fagales</taxon>
        <taxon>Fagaceae</taxon>
        <taxon>Fagus</taxon>
    </lineage>
</organism>
<feature type="compositionally biased region" description="Low complexity" evidence="1">
    <location>
        <begin position="208"/>
        <end position="226"/>
    </location>
</feature>
<dbReference type="Pfam" id="PF07727">
    <property type="entry name" value="RVT_2"/>
    <property type="match status" value="1"/>
</dbReference>
<dbReference type="CDD" id="cd09272">
    <property type="entry name" value="RNase_HI_RT_Ty1"/>
    <property type="match status" value="1"/>
</dbReference>
<evidence type="ECO:0000313" key="3">
    <source>
        <dbReference type="EMBL" id="SPD23398.1"/>
    </source>
</evidence>
<dbReference type="AlphaFoldDB" id="A0A2N9IG15"/>
<dbReference type="Pfam" id="PF14223">
    <property type="entry name" value="Retrotran_gag_2"/>
    <property type="match status" value="1"/>
</dbReference>
<dbReference type="SUPFAM" id="SSF56672">
    <property type="entry name" value="DNA/RNA polymerases"/>
    <property type="match status" value="1"/>
</dbReference>
<feature type="region of interest" description="Disordered" evidence="1">
    <location>
        <begin position="208"/>
        <end position="249"/>
    </location>
</feature>
<dbReference type="InterPro" id="IPR004314">
    <property type="entry name" value="Neprosin"/>
</dbReference>
<feature type="compositionally biased region" description="Basic residues" evidence="1">
    <location>
        <begin position="237"/>
        <end position="247"/>
    </location>
</feature>
<feature type="region of interest" description="Disordered" evidence="1">
    <location>
        <begin position="329"/>
        <end position="353"/>
    </location>
</feature>
<name>A0A2N9IG15_FAGSY</name>
<protein>
    <recommendedName>
        <fullName evidence="2">Neprosin PEP catalytic domain-containing protein</fullName>
    </recommendedName>
</protein>
<dbReference type="PANTHER" id="PTHR47481:SF10">
    <property type="entry name" value="COPIA-LIKE POLYPROTEIN_RETROTRANSPOSON"/>
    <property type="match status" value="1"/>
</dbReference>
<dbReference type="InterPro" id="IPR043502">
    <property type="entry name" value="DNA/RNA_pol_sf"/>
</dbReference>
<dbReference type="InterPro" id="IPR013103">
    <property type="entry name" value="RVT_2"/>
</dbReference>
<dbReference type="EMBL" id="OIVN01005635">
    <property type="protein sequence ID" value="SPD23398.1"/>
    <property type="molecule type" value="Genomic_DNA"/>
</dbReference>
<proteinExistence type="predicted"/>
<dbReference type="PANTHER" id="PTHR47481">
    <property type="match status" value="1"/>
</dbReference>
<evidence type="ECO:0000259" key="2">
    <source>
        <dbReference type="PROSITE" id="PS52045"/>
    </source>
</evidence>
<feature type="domain" description="Neprosin PEP catalytic" evidence="2">
    <location>
        <begin position="792"/>
        <end position="1072"/>
    </location>
</feature>
<sequence>MASSSSTTTSTILPYLKGQHLFGFIDGSRPAPSQFLASQISDSASAAPNPDFQAWHLQDQLIMSALISSLSENILAHIVKCGTSREVWLTLERMFTSQSRARTMQIHYQLATLKKGDSSVADYFHKFTGLADTLAAIDHPLHDFELVSFLLAGLGPDFDSFVTSVKIRADPISLEDLYGHLLSHELQLAQNQPSVDLSLGTAHFVQKSSSTHGSSGGRSSYSNHSGRTSFSQGRSNNRGRGRGRSHGNRPICQLCGKIGHLAFTCYHRFDNTYTRDSRPHMQALLATPQSQCDPNWYPDSGATHHMTNDLANLNVRADEYAGNDQIRVAPEASPSPVPAATNPPPPPHITTRSQNHISKPKIFTDGTVRYPLPKALLAVTDCSTASEPTCYSSAVKSSEWRQAMNVEFDALLKNHTWKLVPAHSSQNLVGCKWVFRIKRKADGSIERHKARLVAKGFHQQPGLDYDETYSPVIKPTTVRTVISLAISSGWCLRQIDIQNAFLHGTLTEQVFMSQPPGYQHPNYPTHVCHLQKAIYGLKQAPRAWFSRLSSRLIAFGFHGSRSDSSLFIYTKGSVIMYVLIYVDDIILTGSQSAAITDLLNSLKSDFAVKDLGSLNFFLGLEVLPNAAGVLLSQQRYIMDLLNRTKMTDAKPVSTPMASSTNLSAFDGEPFPDHTLFRSTVGALQYLALTRPSCPHSFIVTLVIPFMLSLMRTGQVPRDDRRSTGSYCVFLGKNLISWSCKKQATVARSSTEAEYKALANTAAEVKWLQSLLHELGVSQSTPPVLWCDNIGATYLSSNPVFHARTKHVEIDFHFVRDMVATKAVSVQFVSTHDQLADLLTKPISSSRFALLRSKLNVIPIPLSLRGRVKDKLYLDLVNAVFPDLNGDSNPHLFVFWAIQRDGAFVGCYNMYCKRFVQVHQFYHPGFPLAPVSTYGRKTYDMQIMIFQEVETGNWWLMLSTHRYLIGYWPKELLPILSFGATSVAWGGYASAGSLRISPPMGSGHKPDDHFNHAAYFRDMHYLTKNLAPQVPSYEGTVEFVDQSGCYGFKNYHNTGFPFWGYAFTFGGPGGHCDR</sequence>
<dbReference type="Pfam" id="PF03080">
    <property type="entry name" value="Neprosin"/>
    <property type="match status" value="1"/>
</dbReference>
<accession>A0A2N9IG15</accession>